<dbReference type="eggNOG" id="KOG3525">
    <property type="taxonomic scope" value="Eukaryota"/>
</dbReference>
<dbReference type="InterPro" id="IPR006212">
    <property type="entry name" value="Furin_repeat"/>
</dbReference>
<keyword evidence="4" id="KW-1185">Reference proteome</keyword>
<keyword evidence="1" id="KW-0472">Membrane</keyword>
<feature type="chain" id="PRO_5002623423" description="Insulin-like growth factor binding protein, N-terminal" evidence="2">
    <location>
        <begin position="19"/>
        <end position="3119"/>
    </location>
</feature>
<dbReference type="CDD" id="cd00064">
    <property type="entry name" value="FU"/>
    <property type="match status" value="1"/>
</dbReference>
<dbReference type="PANTHER" id="PTHR11319">
    <property type="entry name" value="G PROTEIN-COUPLED RECEPTOR-RELATED"/>
    <property type="match status" value="1"/>
</dbReference>
<dbReference type="Proteomes" id="UP000000600">
    <property type="component" value="Unassembled WGS sequence"/>
</dbReference>
<dbReference type="RefSeq" id="XP_001433965.1">
    <property type="nucleotide sequence ID" value="XM_001433928.1"/>
</dbReference>
<dbReference type="PANTHER" id="PTHR11319:SF35">
    <property type="entry name" value="OUTER MEMBRANE PROTEIN PMPC-RELATED"/>
    <property type="match status" value="1"/>
</dbReference>
<evidence type="ECO:0000313" key="3">
    <source>
        <dbReference type="EMBL" id="CAK66568.1"/>
    </source>
</evidence>
<dbReference type="InParanoid" id="A0C701"/>
<name>A0C701_PARTE</name>
<feature type="signal peptide" evidence="2">
    <location>
        <begin position="1"/>
        <end position="18"/>
    </location>
</feature>
<organism evidence="3 4">
    <name type="scientific">Paramecium tetraurelia</name>
    <dbReference type="NCBI Taxonomy" id="5888"/>
    <lineage>
        <taxon>Eukaryota</taxon>
        <taxon>Sar</taxon>
        <taxon>Alveolata</taxon>
        <taxon>Ciliophora</taxon>
        <taxon>Intramacronucleata</taxon>
        <taxon>Oligohymenophorea</taxon>
        <taxon>Peniculida</taxon>
        <taxon>Parameciidae</taxon>
        <taxon>Paramecium</taxon>
    </lineage>
</organism>
<evidence type="ECO:0000256" key="1">
    <source>
        <dbReference type="SAM" id="Phobius"/>
    </source>
</evidence>
<proteinExistence type="predicted"/>
<evidence type="ECO:0008006" key="5">
    <source>
        <dbReference type="Google" id="ProtNLM"/>
    </source>
</evidence>
<feature type="transmembrane region" description="Helical" evidence="1">
    <location>
        <begin position="2825"/>
        <end position="2847"/>
    </location>
</feature>
<feature type="transmembrane region" description="Helical" evidence="1">
    <location>
        <begin position="2779"/>
        <end position="2800"/>
    </location>
</feature>
<accession>A0C701</accession>
<reference evidence="3 4" key="1">
    <citation type="journal article" date="2006" name="Nature">
        <title>Global trends of whole-genome duplications revealed by the ciliate Paramecium tetraurelia.</title>
        <authorList>
            <consortium name="Genoscope"/>
            <person name="Aury J.-M."/>
            <person name="Jaillon O."/>
            <person name="Duret L."/>
            <person name="Noel B."/>
            <person name="Jubin C."/>
            <person name="Porcel B.M."/>
            <person name="Segurens B."/>
            <person name="Daubin V."/>
            <person name="Anthouard V."/>
            <person name="Aiach N."/>
            <person name="Arnaiz O."/>
            <person name="Billaut A."/>
            <person name="Beisson J."/>
            <person name="Blanc I."/>
            <person name="Bouhouche K."/>
            <person name="Camara F."/>
            <person name="Duharcourt S."/>
            <person name="Guigo R."/>
            <person name="Gogendeau D."/>
            <person name="Katinka M."/>
            <person name="Keller A.-M."/>
            <person name="Kissmehl R."/>
            <person name="Klotz C."/>
            <person name="Koll F."/>
            <person name="Le Moue A."/>
            <person name="Lepere C."/>
            <person name="Malinsky S."/>
            <person name="Nowacki M."/>
            <person name="Nowak J.K."/>
            <person name="Plattner H."/>
            <person name="Poulain J."/>
            <person name="Ruiz F."/>
            <person name="Serrano V."/>
            <person name="Zagulski M."/>
            <person name="Dessen P."/>
            <person name="Betermier M."/>
            <person name="Weissenbach J."/>
            <person name="Scarpelli C."/>
            <person name="Schachter V."/>
            <person name="Sperling L."/>
            <person name="Meyer E."/>
            <person name="Cohen J."/>
            <person name="Wincker P."/>
        </authorList>
    </citation>
    <scope>NUCLEOTIDE SEQUENCE [LARGE SCALE GENOMIC DNA]</scope>
    <source>
        <strain evidence="3 4">Stock d4-2</strain>
    </source>
</reference>
<feature type="transmembrane region" description="Helical" evidence="1">
    <location>
        <begin position="2900"/>
        <end position="2918"/>
    </location>
</feature>
<keyword evidence="1" id="KW-1133">Transmembrane helix</keyword>
<dbReference type="OrthoDB" id="296301at2759"/>
<keyword evidence="2" id="KW-0732">Signal</keyword>
<sequence>MGFRAVLIIATCIYQGISDCVFDIITKPDTEQRIIEQDLVYSGSKNYGWGVWTKYEAGYGSPEELTKTISTMHVLTEKYSERIVLSYFIELDRDKLIFTHQLLIQHGGIMQIRELKTDAATVNKKWVFFYFCYNENLKSYSMFLYAEDDTFHVGMSTGGPFGVDDLVKEYYLGQIINLINPFDSSINYNLSVFIGQISDMDLRYGISSYYGDIDSFLASIGSTVCVKKYECSGTTKTISFDNLLLNDQSARVLSKLKYENHRFLISGWIKVSPVPLYQQRTLALFRITLKGKYEDDRYYGDRALFWQYLQNADQPDSSGLIVTTYHENTPFIPYETNYDDIMSYLSSYYSKAITEWHWFIYEEGRTENVYNIQNTIYWGNGGRNIRTDENHLQKTHLSESTLYMTLGGDKFYSFFGQIQQFQFQYCLVDDNEYFLKCHYSCQSCFGPAEIHCITCPDEDTTNRAYNPSQSSCGCKNSYVENGDKQCVKTQEYFQDITILEGEIVNSIACGLGQFYVQFGQKSYCADCPGNREPDFLSRRKLFCVDCLNQQYHWQSNPTCTQDYEQLITSQTSAYQKKARIPIDYEYFLINFNAEMNKIEIELCEGCLGETTAKSNYILKQKLDKEIKVECKTCYFIIDGECINVNSNCDSCDQDKCVECSLGYALYQNECYKCPVLCPNDCMFDGSKFGCLKCDLGYYLDKVNNECLQCGANCIICEPGIPMDGTSVEMKCFKCIDDVDYFIDADQINCKLKTMPHCIYQYQEFYFRHQFSNDSYPFHLQTSWDFNFSKPSAYSYQRCALCEKGYIYSFYEYGSGVDKCMLKSEITDADIPHFNTLDIAPEPEDDHFQIMLYHEQTISRGYFQYFVMMLGDYMTATLDGKLYNIPVMTNIDRKVKKSLDVTPQKEKDLLQECATKNCRYCIKNYVWFMEYCMSCNQGYYADMLSGQCYQCLAKLHCRTCQQQHKVYKDGWKWKIRSYFRARTCANFCFTSFSLKCASTNADDYEVYCTDCEDGYEIYQEKCIPKCSCSKCIVQNGQNVCVECPSSLINTNQPIQTLINDKCTDCPANCALCRELNDDEIMLINPYFNPQYSQLAIYSKSCIKGYEPDKTLLQYQYIYRDPILSTQILCKQYQKCYQYLEQQYTIYCSQVDFENELDSATNSNTFLYKNMALSQLFSSTHFSIESEKLFDQLNKKSIKSAKYILNFRYYNDEPCIIPPNSVIFSNLRKNIFTLQQLEIIFNGDITKQTSIQGTLSLQDFSKITIQNFQFVQSSKQTQIAISQLDRVTLNLENIIIQDSDNYKFQFQIKDPQIISINKFKIINSKIVDTQGIVAYSFSQQITDRFELQANDITLMNSQFTNTQIIIQNLDDNCNNQIHQITKIKSIKNTFTTSSLFETYFPLSQRQSSFIIKEFSVDGDTLTDSSYAILQGALDVLLQDLTIQNSVTYGGTKLFQLPLFVIKNFYFLDNSLQSDENRVITNLINIVYSDLDSITSNILTFDNIKFENNYYVGSKGFIEIIQSSNFRLLELQITDITLIKNDMILDRTTAQSAITLENSTIYLDVTELQLKNVLVKRNLNLPEFTIKNANKVTITKFTGQLIKQFNILHPSKSCLSSVDEVRQTTMLFFFNILNIEMSNIFLSNLTSINLPLILIKSIEKQNKRQLENITLQNCQFTENILLITKTSEQQGVLAIISEQEQTIVFSKIQSERNIQHSYIEDIAFISSSTILLITPYSNVEMRDSLFQKNIVTNGENSNLILVGKQVSLLDTQFINQNNIEFESFAKNLNWGFSNTDQVYLENLMASFPIYSKGGAGYIKGSELLLDNVYVNNTQALFGGGFYLIPQSLGSLKLINSQFLNCKTVTSNSERSQGGTLYVDSSQSQLDLLIKNTTVTNSYSRNEGGCIYIEPSRVTSSIKFQDFTIQNIYSLLTPFLRIPVSFTSSSLILKIQFSNVQITNAYSGYLGYLEEIVNLKQTEIQNQKNNYLISIDQANVSMQNCLYKNIFNYGLLNCQDCQQVLFTNVEVKNFTMLSEAIMNIILNKKYQSAISFIEIAVENVVEFNGVVSIPNEKEEILVNTVYKCYSNYQIPKTIDTFYTEQRKKILSLHNFYEIINGKQPLITILKIDQVSILHYLQFLNFNMEQNYCSSCENSIFQITNIDKADQKNLIYITDSTFKNNTCGKFGCVVVSQKDAKSFQTQNSNRILASDSVIGNINAEVKILDTVFIENTATYGGALLISQINTLINNCIFNQNAAMQSGGAIYYQHSHDSQLHLYNSLITYNSANVGGGLYMGKYQMNDPKTLNNYLRNNKAKSFGDNMADNPSQLTAQVGTQLLLTKRIINNNQQIIDQISFSNYTIGSQNYNYIMVPSGQIISSYKFFDENSQSFINYNFSLRIVPLNKQYDRIKNLTGTECTIKSREILDSKEGEFNSSLINLKSVTFNQTSQDYNLDSLIVYFNPDQNTKGYLQLEISCNSVQISMYSSEPPYKFSSFLTNYSLRIDLQAFPCQRGEYKKPDGTCVLCDAQFDQYNIQAGEQCQIKNQLTMDEVNAARVKLKPFYWRPYEYSHTIEYCQNLPENCVGGWNPGNDLCISAHIGALCEQCDIYNVRGSGKFSTSALYKCGSCENIGDNTIKIGLISLWTMISILISVKGTVDTANKIDHENKLSKLRISAKNPKAGFGGVLIKVLTNYLQIVGAISTFQLQLPSVLQSSIRSVSNPVESMSFSLDCFLITISNINIIYFRMIWALIMPVIYIISFLVLYTIAVVINITKADKSAITTSAIYLFTYLQPTLLGGFISLLSFRKISDIYWIQGNVAYRYDTQTHFNWMITFLLPATLCLSLVIPIYMFLSLYKRREKLADGETRRIWGYLYNEYSQKAYFWEIVKILEKGFMIVFLTFYEDLIIIKAAMIFIITFLYSILTKNFKPYKLQYLNFIDEISTLVCETSIVLGMTIYSASNSDNQEIIWPFYIILISINTIFIVIILWEIVLAQLEDQQENIDKVREKVNQKYPELQKKNWLFRRLLTNRGQQQKRVRERFQKIRQYLMKIVRANPGRYKMPSLQIFDVISNEKNKDQNVMGYLSYQNSPSASDKRDTQNYIDQISKAKVYPEFIIIDKVESDQ</sequence>
<gene>
    <name evidence="3" type="ORF">GSPATT00035697001</name>
</gene>
<dbReference type="GeneID" id="5019750"/>
<dbReference type="KEGG" id="ptm:GSPATT00035697001"/>
<dbReference type="SUPFAM" id="SSF57184">
    <property type="entry name" value="Growth factor receptor domain"/>
    <property type="match status" value="1"/>
</dbReference>
<feature type="transmembrane region" description="Helical" evidence="1">
    <location>
        <begin position="2964"/>
        <end position="2987"/>
    </location>
</feature>
<keyword evidence="1" id="KW-0812">Transmembrane</keyword>
<dbReference type="EMBL" id="CT868045">
    <property type="protein sequence ID" value="CAK66568.1"/>
    <property type="molecule type" value="Genomic_DNA"/>
</dbReference>
<protein>
    <recommendedName>
        <fullName evidence="5">Insulin-like growth factor binding protein, N-terminal</fullName>
    </recommendedName>
</protein>
<feature type="transmembrane region" description="Helical" evidence="1">
    <location>
        <begin position="2745"/>
        <end position="2767"/>
    </location>
</feature>
<dbReference type="HOGENOM" id="CLU_000411_0_0_1"/>
<evidence type="ECO:0000313" key="4">
    <source>
        <dbReference type="Proteomes" id="UP000000600"/>
    </source>
</evidence>
<dbReference type="OMA" id="LCISAHI"/>
<dbReference type="InterPro" id="IPR009030">
    <property type="entry name" value="Growth_fac_rcpt_cys_sf"/>
</dbReference>
<evidence type="ECO:0000256" key="2">
    <source>
        <dbReference type="SAM" id="SignalP"/>
    </source>
</evidence>